<feature type="domain" description="Fibronectin type-III" evidence="3">
    <location>
        <begin position="431"/>
        <end position="525"/>
    </location>
</feature>
<dbReference type="Pfam" id="PF18962">
    <property type="entry name" value="Por_Secre_tail"/>
    <property type="match status" value="1"/>
</dbReference>
<keyword evidence="7" id="KW-1185">Reference proteome</keyword>
<dbReference type="AlphaFoldDB" id="A0AAD0YDE5"/>
<dbReference type="Proteomes" id="UP000281741">
    <property type="component" value="Chromosome"/>
</dbReference>
<dbReference type="InterPro" id="IPR056600">
    <property type="entry name" value="GBD_T9SS_assoc"/>
</dbReference>
<feature type="chain" id="PRO_5042040396" evidence="2">
    <location>
        <begin position="19"/>
        <end position="751"/>
    </location>
</feature>
<dbReference type="EMBL" id="CP033912">
    <property type="protein sequence ID" value="AZA94819.1"/>
    <property type="molecule type" value="Genomic_DNA"/>
</dbReference>
<dbReference type="SUPFAM" id="SSF49265">
    <property type="entry name" value="Fibronectin type III"/>
    <property type="match status" value="2"/>
</dbReference>
<evidence type="ECO:0000313" key="4">
    <source>
        <dbReference type="EMBL" id="AZA86409.1"/>
    </source>
</evidence>
<dbReference type="SMART" id="SM00060">
    <property type="entry name" value="FN3"/>
    <property type="match status" value="2"/>
</dbReference>
<keyword evidence="1 2" id="KW-0732">Signal</keyword>
<dbReference type="InterPro" id="IPR045474">
    <property type="entry name" value="GEVED"/>
</dbReference>
<dbReference type="PROSITE" id="PS50853">
    <property type="entry name" value="FN3"/>
    <property type="match status" value="1"/>
</dbReference>
<evidence type="ECO:0000256" key="1">
    <source>
        <dbReference type="ARBA" id="ARBA00022729"/>
    </source>
</evidence>
<evidence type="ECO:0000313" key="5">
    <source>
        <dbReference type="EMBL" id="AZA94819.1"/>
    </source>
</evidence>
<reference evidence="6 7" key="1">
    <citation type="submission" date="2018-11" db="EMBL/GenBank/DDBJ databases">
        <title>Proposal to divide the Flavobacteriaceae and reorganize its genera based on Amino Acid Identity values calculated from whole genome sequences.</title>
        <authorList>
            <person name="Nicholson A.C."/>
            <person name="Gulvik C.A."/>
            <person name="Whitney A.M."/>
            <person name="Humrighouse B.W."/>
            <person name="Bell M."/>
            <person name="Holmes B."/>
            <person name="Steigerwalt A.G."/>
            <person name="Villarma A."/>
            <person name="Sheth M."/>
            <person name="Batra D."/>
            <person name="Pryor J."/>
            <person name="Bernardet J.-F."/>
            <person name="Hugo C."/>
            <person name="Kampfer P."/>
            <person name="Newman J."/>
            <person name="McQuiston J.R."/>
        </authorList>
    </citation>
    <scope>NUCLEOTIDE SEQUENCE [LARGE SCALE GENOMIC DNA]</scope>
    <source>
        <strain evidence="4 6">G0207</strain>
        <strain evidence="5 7">H5143</strain>
    </source>
</reference>
<dbReference type="Pfam" id="PF23759">
    <property type="entry name" value="GBD_T9SS_assoc"/>
    <property type="match status" value="1"/>
</dbReference>
<evidence type="ECO:0000313" key="6">
    <source>
        <dbReference type="Proteomes" id="UP000274073"/>
    </source>
</evidence>
<organism evidence="4 6">
    <name type="scientific">Chryseobacterium shandongense</name>
    <dbReference type="NCBI Taxonomy" id="1493872"/>
    <lineage>
        <taxon>Bacteria</taxon>
        <taxon>Pseudomonadati</taxon>
        <taxon>Bacteroidota</taxon>
        <taxon>Flavobacteriia</taxon>
        <taxon>Flavobacteriales</taxon>
        <taxon>Weeksellaceae</taxon>
        <taxon>Chryseobacterium group</taxon>
        <taxon>Chryseobacterium</taxon>
    </lineage>
</organism>
<proteinExistence type="predicted"/>
<evidence type="ECO:0000313" key="7">
    <source>
        <dbReference type="Proteomes" id="UP000281741"/>
    </source>
</evidence>
<gene>
    <name evidence="4" type="ORF">EG349_06215</name>
    <name evidence="5" type="ORF">EG353_04225</name>
</gene>
<dbReference type="EMBL" id="CP033915">
    <property type="protein sequence ID" value="AZA86409.1"/>
    <property type="molecule type" value="Genomic_DNA"/>
</dbReference>
<dbReference type="Proteomes" id="UP000274073">
    <property type="component" value="Chromosome"/>
</dbReference>
<accession>A0AAD0YDE5</accession>
<protein>
    <submittedName>
        <fullName evidence="4">T9SS C-terminal target domain-containing protein</fullName>
    </submittedName>
</protein>
<dbReference type="Gene3D" id="2.60.120.260">
    <property type="entry name" value="Galactose-binding domain-like"/>
    <property type="match status" value="1"/>
</dbReference>
<dbReference type="InterPro" id="IPR013783">
    <property type="entry name" value="Ig-like_fold"/>
</dbReference>
<sequence>MKKLLLICLLFLYLGLTAQITHSEGFESTTFPPTNWSNTGFSRTTASGYPCTGTAAARINLYSSVTTGNIEYSSMASNGQAIAINFNYSAKPYSTTTPVVTGNMKAEYSTDGGATYTMLGSQIDFTSAVSSCTNFAANIPTGTVPVGADFRFRITGNNVGSGDWYLTIDDVSIIQTPTTPPGCATLTPANAAINQPKNTTLSWTAPFSAMSYDVYFGTSAGAPMVANQTGTTYNPGLLNANTMYYWKVVPKNAAGDAIGCTEQSFTTDNSTLYCDPTYTTGKTDGDLISNVVISGTTLSNNSGTDPVNPAYTYFTGQPNYTGQLQAGGTYNVSITVGTYGTQNVAVWIDYNDNGSFETSERVGYTTSSIAANGTAIFPITLACNPSLGMHRMRVRDVFSIAGNTIDPCNSYGYGETEDYDITITAAAACPTPSMGVASSVTTSGATLAWNIGCAETLWDVHVATAGSGMPTGTPSNPGVTTNTGVPVSGLMPGTNYEFYVRADCTANGTSTWAGPFAFTTLVPPPVNDNCATPTALTVGTDFNSSAMTVTNVQATVDETAQSCQPDATNNIWFSVVVPASGNLTIETGSVSGSTFTDSVLNVFSGSCGSLTPVACDDDSSADGNFSLVNLTGQTPGATLLVSVWRYSFGFGVTDGQFKVAAYDTTVLAANEVKGNTKENVTLYPNPFSEVLNISDAANVKNVLVTDFSGRLVKTIANPGKELHLGELKQGTYVFTLEMKDGSKQTMKAIKK</sequence>
<dbReference type="NCBIfam" id="TIGR04183">
    <property type="entry name" value="Por_Secre_tail"/>
    <property type="match status" value="1"/>
</dbReference>
<evidence type="ECO:0000259" key="3">
    <source>
        <dbReference type="PROSITE" id="PS50853"/>
    </source>
</evidence>
<dbReference type="Pfam" id="PF20009">
    <property type="entry name" value="GEVED"/>
    <property type="match status" value="1"/>
</dbReference>
<dbReference type="InterPro" id="IPR036116">
    <property type="entry name" value="FN3_sf"/>
</dbReference>
<dbReference type="InterPro" id="IPR003961">
    <property type="entry name" value="FN3_dom"/>
</dbReference>
<dbReference type="Gene3D" id="2.60.40.10">
    <property type="entry name" value="Immunoglobulins"/>
    <property type="match status" value="2"/>
</dbReference>
<dbReference type="InterPro" id="IPR026444">
    <property type="entry name" value="Secre_tail"/>
</dbReference>
<evidence type="ECO:0000256" key="2">
    <source>
        <dbReference type="SAM" id="SignalP"/>
    </source>
</evidence>
<name>A0AAD0YDE5_9FLAO</name>
<dbReference type="RefSeq" id="WP_123854026.1">
    <property type="nucleotide sequence ID" value="NZ_CP033912.1"/>
</dbReference>
<dbReference type="CDD" id="cd00063">
    <property type="entry name" value="FN3"/>
    <property type="match status" value="1"/>
</dbReference>
<feature type="signal peptide" evidence="2">
    <location>
        <begin position="1"/>
        <end position="18"/>
    </location>
</feature>